<sequence length="139" mass="15603">MQTTKRKANTFAGLKKARLQWTPCQPYRTIVVWYDIDNPEPLKVAGIDYDPAEGGPCGAKVTEYFTDDDLYLILAGFHHHPDPNVLCGRVVHEAVHIVNMTFEHHGVRLDTNNDEHQAYFTELVATEGFKAMGALFDGA</sequence>
<reference evidence="2" key="1">
    <citation type="submission" date="2018-10" db="EMBL/GenBank/DDBJ databases">
        <authorList>
            <person name="Olsen N.S."/>
            <person name="Kot W."/>
            <person name="Hansen L.H."/>
        </authorList>
    </citation>
    <scope>NUCLEOTIDE SEQUENCE [LARGE SCALE GENOMIC DNA]</scope>
</reference>
<accession>A0A3G8F2W3</accession>
<dbReference type="RefSeq" id="YP_009816903.1">
    <property type="nucleotide sequence ID" value="NC_048112.1"/>
</dbReference>
<dbReference type="Proteomes" id="UP000279721">
    <property type="component" value="Segment"/>
</dbReference>
<proteinExistence type="predicted"/>
<dbReference type="EMBL" id="MK105855">
    <property type="protein sequence ID" value="AZF88670.1"/>
    <property type="molecule type" value="Genomic_DNA"/>
</dbReference>
<dbReference type="KEGG" id="vg:55008215"/>
<dbReference type="GeneID" id="55008215"/>
<protein>
    <submittedName>
        <fullName evidence="1">Uncharacterized protein</fullName>
    </submittedName>
</protein>
<name>A0A3G8F2W3_9CAUD</name>
<evidence type="ECO:0000313" key="1">
    <source>
        <dbReference type="EMBL" id="AZF88670.1"/>
    </source>
</evidence>
<organism evidence="1 2">
    <name type="scientific">Escherichia phage Skarpretter</name>
    <dbReference type="NCBI Taxonomy" id="2488654"/>
    <lineage>
        <taxon>Viruses</taxon>
        <taxon>Duplodnaviria</taxon>
        <taxon>Heunggongvirae</taxon>
        <taxon>Uroviricota</taxon>
        <taxon>Caudoviricetes</taxon>
        <taxon>Skarprettervirus</taxon>
        <taxon>Skarprettervirus skarpretter</taxon>
    </lineage>
</organism>
<keyword evidence="2" id="KW-1185">Reference proteome</keyword>
<evidence type="ECO:0000313" key="2">
    <source>
        <dbReference type="Proteomes" id="UP000279721"/>
    </source>
</evidence>